<evidence type="ECO:0000313" key="2">
    <source>
        <dbReference type="EMBL" id="MFC4561769.1"/>
    </source>
</evidence>
<protein>
    <submittedName>
        <fullName evidence="2">Class I SAM-dependent methyltransferase</fullName>
        <ecNumber evidence="2">2.1.1.-</ecNumber>
    </submittedName>
</protein>
<dbReference type="Proteomes" id="UP001595923">
    <property type="component" value="Unassembled WGS sequence"/>
</dbReference>
<dbReference type="EMBL" id="JBHSFQ010000005">
    <property type="protein sequence ID" value="MFC4561769.1"/>
    <property type="molecule type" value="Genomic_DNA"/>
</dbReference>
<proteinExistence type="predicted"/>
<comment type="caution">
    <text evidence="2">The sequence shown here is derived from an EMBL/GenBank/DDBJ whole genome shotgun (WGS) entry which is preliminary data.</text>
</comment>
<dbReference type="Pfam" id="PF13649">
    <property type="entry name" value="Methyltransf_25"/>
    <property type="match status" value="1"/>
</dbReference>
<feature type="domain" description="Methyltransferase" evidence="1">
    <location>
        <begin position="42"/>
        <end position="136"/>
    </location>
</feature>
<dbReference type="CDD" id="cd02440">
    <property type="entry name" value="AdoMet_MTases"/>
    <property type="match status" value="1"/>
</dbReference>
<name>A0ABV9DV62_9ACTN</name>
<sequence length="206" mass="21236">MDLAAAATLFDGAAARYGDAFHRRVADRLVGGIADSAAPGTVLDAATGTGDAAFAVLRRFRPERIVAVDLSPRMVERAAGAAAEHDPGGRIDWRTAPAVPAPVGDGTADLVVCASSLHFLGAEALRDWRRVLRPGGRLAFSLPARATFDPAPAFAALVRADIPLPDDDVQAAAIATGAGFTAARADRLDVPGERARAVFLVHAAAP</sequence>
<evidence type="ECO:0000313" key="3">
    <source>
        <dbReference type="Proteomes" id="UP001595923"/>
    </source>
</evidence>
<keyword evidence="2" id="KW-0808">Transferase</keyword>
<dbReference type="PANTHER" id="PTHR43591:SF24">
    <property type="entry name" value="2-METHOXY-6-POLYPRENYL-1,4-BENZOQUINOL METHYLASE, MITOCHONDRIAL"/>
    <property type="match status" value="1"/>
</dbReference>
<accession>A0ABV9DV62</accession>
<dbReference type="GO" id="GO:0032259">
    <property type="term" value="P:methylation"/>
    <property type="evidence" value="ECO:0007669"/>
    <property type="project" value="UniProtKB-KW"/>
</dbReference>
<reference evidence="3" key="1">
    <citation type="journal article" date="2019" name="Int. J. Syst. Evol. Microbiol.">
        <title>The Global Catalogue of Microorganisms (GCM) 10K type strain sequencing project: providing services to taxonomists for standard genome sequencing and annotation.</title>
        <authorList>
            <consortium name="The Broad Institute Genomics Platform"/>
            <consortium name="The Broad Institute Genome Sequencing Center for Infectious Disease"/>
            <person name="Wu L."/>
            <person name="Ma J."/>
        </authorList>
    </citation>
    <scope>NUCLEOTIDE SEQUENCE [LARGE SCALE GENOMIC DNA]</scope>
    <source>
        <strain evidence="3">XZYJ18</strain>
    </source>
</reference>
<dbReference type="RefSeq" id="WP_378572384.1">
    <property type="nucleotide sequence ID" value="NZ_JBHSFQ010000005.1"/>
</dbReference>
<dbReference type="Gene3D" id="3.40.50.150">
    <property type="entry name" value="Vaccinia Virus protein VP39"/>
    <property type="match status" value="1"/>
</dbReference>
<dbReference type="InterPro" id="IPR041698">
    <property type="entry name" value="Methyltransf_25"/>
</dbReference>
<dbReference type="EC" id="2.1.1.-" evidence="2"/>
<evidence type="ECO:0000259" key="1">
    <source>
        <dbReference type="Pfam" id="PF13649"/>
    </source>
</evidence>
<dbReference type="PANTHER" id="PTHR43591">
    <property type="entry name" value="METHYLTRANSFERASE"/>
    <property type="match status" value="1"/>
</dbReference>
<dbReference type="InterPro" id="IPR029063">
    <property type="entry name" value="SAM-dependent_MTases_sf"/>
</dbReference>
<keyword evidence="3" id="KW-1185">Reference proteome</keyword>
<keyword evidence="2" id="KW-0489">Methyltransferase</keyword>
<gene>
    <name evidence="2" type="ORF">ACFO4E_07855</name>
</gene>
<organism evidence="2 3">
    <name type="scientific">Nocardiopsis mangrovi</name>
    <dbReference type="NCBI Taxonomy" id="1179818"/>
    <lineage>
        <taxon>Bacteria</taxon>
        <taxon>Bacillati</taxon>
        <taxon>Actinomycetota</taxon>
        <taxon>Actinomycetes</taxon>
        <taxon>Streptosporangiales</taxon>
        <taxon>Nocardiopsidaceae</taxon>
        <taxon>Nocardiopsis</taxon>
    </lineage>
</organism>
<dbReference type="GO" id="GO:0008168">
    <property type="term" value="F:methyltransferase activity"/>
    <property type="evidence" value="ECO:0007669"/>
    <property type="project" value="UniProtKB-KW"/>
</dbReference>
<dbReference type="SUPFAM" id="SSF53335">
    <property type="entry name" value="S-adenosyl-L-methionine-dependent methyltransferases"/>
    <property type="match status" value="1"/>
</dbReference>